<name>A0A9Q0VNX9_SALVM</name>
<accession>A0A9Q0VNX9</accession>
<comment type="caution">
    <text evidence="2">The sequence shown here is derived from an EMBL/GenBank/DDBJ whole genome shotgun (WGS) entry which is preliminary data.</text>
</comment>
<evidence type="ECO:0000313" key="3">
    <source>
        <dbReference type="Proteomes" id="UP001151529"/>
    </source>
</evidence>
<sequence>MIYLFCKLASSITVARNLENKCELYGLPPSPIPGEVKPDESTNCGAKGTEGSAGINGKLGNGKAGVKLASSWQGGEEAGGGGVIVGGGSGIGSGGGVEPGGVCVS</sequence>
<organism evidence="2 3">
    <name type="scientific">Salix viminalis</name>
    <name type="common">Common osier</name>
    <name type="synonym">Basket willow</name>
    <dbReference type="NCBI Taxonomy" id="40686"/>
    <lineage>
        <taxon>Eukaryota</taxon>
        <taxon>Viridiplantae</taxon>
        <taxon>Streptophyta</taxon>
        <taxon>Embryophyta</taxon>
        <taxon>Tracheophyta</taxon>
        <taxon>Spermatophyta</taxon>
        <taxon>Magnoliopsida</taxon>
        <taxon>eudicotyledons</taxon>
        <taxon>Gunneridae</taxon>
        <taxon>Pentapetalae</taxon>
        <taxon>rosids</taxon>
        <taxon>fabids</taxon>
        <taxon>Malpighiales</taxon>
        <taxon>Salicaceae</taxon>
        <taxon>Saliceae</taxon>
        <taxon>Salix</taxon>
    </lineage>
</organism>
<dbReference type="Proteomes" id="UP001151529">
    <property type="component" value="Chromosome 16"/>
</dbReference>
<reference evidence="2" key="2">
    <citation type="journal article" date="2023" name="Int. J. Mol. Sci.">
        <title>De Novo Assembly and Annotation of 11 Diverse Shrub Willow (Salix) Genomes Reveals Novel Gene Organization in Sex-Linked Regions.</title>
        <authorList>
            <person name="Hyden B."/>
            <person name="Feng K."/>
            <person name="Yates T.B."/>
            <person name="Jawdy S."/>
            <person name="Cereghino C."/>
            <person name="Smart L.B."/>
            <person name="Muchero W."/>
        </authorList>
    </citation>
    <scope>NUCLEOTIDE SEQUENCE [LARGE SCALE GENOMIC DNA]</scope>
    <source>
        <tissue evidence="2">Shoot tip</tissue>
    </source>
</reference>
<dbReference type="AlphaFoldDB" id="A0A9Q0VNX9"/>
<reference evidence="2" key="1">
    <citation type="submission" date="2022-11" db="EMBL/GenBank/DDBJ databases">
        <authorList>
            <person name="Hyden B.L."/>
            <person name="Feng K."/>
            <person name="Yates T."/>
            <person name="Jawdy S."/>
            <person name="Smart L.B."/>
            <person name="Muchero W."/>
        </authorList>
    </citation>
    <scope>NUCLEOTIDE SEQUENCE</scope>
    <source>
        <tissue evidence="2">Shoot tip</tissue>
    </source>
</reference>
<keyword evidence="3" id="KW-1185">Reference proteome</keyword>
<evidence type="ECO:0000256" key="1">
    <source>
        <dbReference type="SAM" id="MobiDB-lite"/>
    </source>
</evidence>
<gene>
    <name evidence="2" type="ORF">OIU85_002703</name>
</gene>
<dbReference type="EMBL" id="JAPFFL010000001">
    <property type="protein sequence ID" value="KAJ6752300.1"/>
    <property type="molecule type" value="Genomic_DNA"/>
</dbReference>
<protein>
    <submittedName>
        <fullName evidence="2">Uncharacterized protein</fullName>
    </submittedName>
</protein>
<proteinExistence type="predicted"/>
<feature type="region of interest" description="Disordered" evidence="1">
    <location>
        <begin position="29"/>
        <end position="53"/>
    </location>
</feature>
<evidence type="ECO:0000313" key="2">
    <source>
        <dbReference type="EMBL" id="KAJ6752300.1"/>
    </source>
</evidence>